<dbReference type="PANTHER" id="PTHR37984:SF13">
    <property type="entry name" value="RIBONUCLEASE H"/>
    <property type="match status" value="1"/>
</dbReference>
<feature type="compositionally biased region" description="Polar residues" evidence="1">
    <location>
        <begin position="183"/>
        <end position="194"/>
    </location>
</feature>
<dbReference type="Gene3D" id="3.30.420.10">
    <property type="entry name" value="Ribonuclease H-like superfamily/Ribonuclease H"/>
    <property type="match status" value="1"/>
</dbReference>
<gene>
    <name evidence="2" type="ORF">QQF64_013399</name>
</gene>
<comment type="caution">
    <text evidence="2">The sequence shown here is derived from an EMBL/GenBank/DDBJ whole genome shotgun (WGS) entry which is preliminary data.</text>
</comment>
<keyword evidence="3" id="KW-1185">Reference proteome</keyword>
<reference evidence="2 3" key="1">
    <citation type="submission" date="2023-09" db="EMBL/GenBank/DDBJ databases">
        <authorList>
            <person name="Wang M."/>
        </authorList>
    </citation>
    <scope>NUCLEOTIDE SEQUENCE [LARGE SCALE GENOMIC DNA]</scope>
    <source>
        <strain evidence="2">GT-2023</strain>
        <tissue evidence="2">Liver</tissue>
    </source>
</reference>
<feature type="region of interest" description="Disordered" evidence="1">
    <location>
        <begin position="159"/>
        <end position="225"/>
    </location>
</feature>
<proteinExistence type="predicted"/>
<name>A0ABR3LR15_9TELE</name>
<dbReference type="InterPro" id="IPR050951">
    <property type="entry name" value="Retrovirus_Pol_polyprotein"/>
</dbReference>
<dbReference type="EMBL" id="JAYMGO010000019">
    <property type="protein sequence ID" value="KAL1255338.1"/>
    <property type="molecule type" value="Genomic_DNA"/>
</dbReference>
<evidence type="ECO:0000313" key="3">
    <source>
        <dbReference type="Proteomes" id="UP001558613"/>
    </source>
</evidence>
<dbReference type="Proteomes" id="UP001558613">
    <property type="component" value="Unassembled WGS sequence"/>
</dbReference>
<protein>
    <submittedName>
        <fullName evidence="2">Uncharacterized protein</fullName>
    </submittedName>
</protein>
<sequence>MKKALKSTQGKGSLNQRLNTFLLSYRNTPHATTKLSPATAMFKRQLRTRLDLLKPQKTKETVQAQQNIQMERRLKAKHRCFRPGDKVLARNYGRGARWLPAVVIAQTGPVSYTVELADDHLIWKRHVDQLLAANACDNKDEPVTADPYLEIAPDYHQLSEHSSTPTLEKALPETSRSQVKETVPSTSPSMPLSNQTPVKKTVTVSVQTTRSYPQRERRPPNRLTL</sequence>
<feature type="compositionally biased region" description="Low complexity" evidence="1">
    <location>
        <begin position="195"/>
        <end position="209"/>
    </location>
</feature>
<evidence type="ECO:0000313" key="2">
    <source>
        <dbReference type="EMBL" id="KAL1255338.1"/>
    </source>
</evidence>
<organism evidence="2 3">
    <name type="scientific">Cirrhinus molitorella</name>
    <name type="common">mud carp</name>
    <dbReference type="NCBI Taxonomy" id="172907"/>
    <lineage>
        <taxon>Eukaryota</taxon>
        <taxon>Metazoa</taxon>
        <taxon>Chordata</taxon>
        <taxon>Craniata</taxon>
        <taxon>Vertebrata</taxon>
        <taxon>Euteleostomi</taxon>
        <taxon>Actinopterygii</taxon>
        <taxon>Neopterygii</taxon>
        <taxon>Teleostei</taxon>
        <taxon>Ostariophysi</taxon>
        <taxon>Cypriniformes</taxon>
        <taxon>Cyprinidae</taxon>
        <taxon>Labeoninae</taxon>
        <taxon>Labeonini</taxon>
        <taxon>Cirrhinus</taxon>
    </lineage>
</organism>
<dbReference type="PANTHER" id="PTHR37984">
    <property type="entry name" value="PROTEIN CBG26694"/>
    <property type="match status" value="1"/>
</dbReference>
<accession>A0ABR3LR15</accession>
<dbReference type="InterPro" id="IPR036397">
    <property type="entry name" value="RNaseH_sf"/>
</dbReference>
<evidence type="ECO:0000256" key="1">
    <source>
        <dbReference type="SAM" id="MobiDB-lite"/>
    </source>
</evidence>